<keyword evidence="2" id="KW-1185">Reference proteome</keyword>
<evidence type="ECO:0000313" key="2">
    <source>
        <dbReference type="Proteomes" id="UP000266906"/>
    </source>
</evidence>
<dbReference type="EMBL" id="RKQG01000001">
    <property type="protein sequence ID" value="RPE37187.1"/>
    <property type="molecule type" value="Genomic_DNA"/>
</dbReference>
<dbReference type="AlphaFoldDB" id="A0A3N4S9H7"/>
<comment type="caution">
    <text evidence="1">The sequence shown here is derived from an EMBL/GenBank/DDBJ whole genome shotgun (WGS) entry which is preliminary data.</text>
</comment>
<proteinExistence type="predicted"/>
<protein>
    <recommendedName>
        <fullName evidence="3">TniQ protein</fullName>
    </recommendedName>
</protein>
<dbReference type="Proteomes" id="UP000266906">
    <property type="component" value="Unassembled WGS sequence"/>
</dbReference>
<name>A0A3N4S9H7_9ACTN</name>
<evidence type="ECO:0008006" key="3">
    <source>
        <dbReference type="Google" id="ProtNLM"/>
    </source>
</evidence>
<accession>A0A3N4S9H7</accession>
<sequence>MTARDGIFRTTPIARETTWSFVGRIAARYGLEPTAVSGWWQWRGQRPRHESGAVRADAEVVLDGGGRRVLAGLCGVPEGVLGRALPAWAVENGTADGGAASGSDGGQAGRGVWRVAGAVVGPVAFGCRLCTARRCGAPVGVVRYARGWERVCVRHGLWLLDADADLGKGMEFLDLRALPEVVAAQRRWRVVARRAVRAGVEPGSVFAMARAVVCRWWEQALEWEQEKVWPARLHALAGGDASGDFWRWRAVGRDAAVFPEAVEVAAALLDPAMAELVWVDSGAGRPRPLPVDGEFCRQLGERVGRGWLGRLAAADLGGPLIAWMGAIIRERRRTGAPAMVLAGEWDERWRVRQELRPPTTAAQLRVLGKDVRVPGSGTSWRSAVEPERRMLIQGLLEDAQEQVEQLRGAQRGSSAEASERLLRGIAYTVGLLRQAAGEAALGALEAGVRAEDVVQWAGRSPAWLAELLGDDGEGGPW</sequence>
<evidence type="ECO:0000313" key="1">
    <source>
        <dbReference type="EMBL" id="RPE37187.1"/>
    </source>
</evidence>
<organism evidence="1 2">
    <name type="scientific">Kitasatospora cineracea</name>
    <dbReference type="NCBI Taxonomy" id="88074"/>
    <lineage>
        <taxon>Bacteria</taxon>
        <taxon>Bacillati</taxon>
        <taxon>Actinomycetota</taxon>
        <taxon>Actinomycetes</taxon>
        <taxon>Kitasatosporales</taxon>
        <taxon>Streptomycetaceae</taxon>
        <taxon>Kitasatospora</taxon>
    </lineage>
</organism>
<gene>
    <name evidence="1" type="ORF">EDD38_5591</name>
</gene>
<reference evidence="1 2" key="1">
    <citation type="submission" date="2018-11" db="EMBL/GenBank/DDBJ databases">
        <title>Sequencing the genomes of 1000 actinobacteria strains.</title>
        <authorList>
            <person name="Klenk H.-P."/>
        </authorList>
    </citation>
    <scope>NUCLEOTIDE SEQUENCE [LARGE SCALE GENOMIC DNA]</scope>
    <source>
        <strain evidence="1 2">DSM 44781</strain>
    </source>
</reference>